<protein>
    <submittedName>
        <fullName evidence="1">Uncharacterized protein</fullName>
    </submittedName>
</protein>
<comment type="caution">
    <text evidence="1">The sequence shown here is derived from an EMBL/GenBank/DDBJ whole genome shotgun (WGS) entry which is preliminary data.</text>
</comment>
<dbReference type="EMBL" id="WJXA01000012">
    <property type="protein sequence ID" value="KAF7124075.1"/>
    <property type="molecule type" value="Genomic_DNA"/>
</dbReference>
<dbReference type="AlphaFoldDB" id="A0A834G3D7"/>
<sequence>MVGVAARLLLIDEGNNAPWGTAGTNDILEGDGEKTIPIGEFTPLQIQEIKKTPFAELVLEIVEAKLDEAYDYSKSNTKGSKFRIRGSTLPWSQRLKKGQRILAIPLLRDFFAEAVKGTTLEDAKDVAQVLCLLLIGMLFFTNTQVKRSY</sequence>
<gene>
    <name evidence="1" type="ORF">RHSIM_Rhsim12G0083700</name>
</gene>
<keyword evidence="2" id="KW-1185">Reference proteome</keyword>
<organism evidence="1 2">
    <name type="scientific">Rhododendron simsii</name>
    <name type="common">Sims's rhododendron</name>
    <dbReference type="NCBI Taxonomy" id="118357"/>
    <lineage>
        <taxon>Eukaryota</taxon>
        <taxon>Viridiplantae</taxon>
        <taxon>Streptophyta</taxon>
        <taxon>Embryophyta</taxon>
        <taxon>Tracheophyta</taxon>
        <taxon>Spermatophyta</taxon>
        <taxon>Magnoliopsida</taxon>
        <taxon>eudicotyledons</taxon>
        <taxon>Gunneridae</taxon>
        <taxon>Pentapetalae</taxon>
        <taxon>asterids</taxon>
        <taxon>Ericales</taxon>
        <taxon>Ericaceae</taxon>
        <taxon>Ericoideae</taxon>
        <taxon>Rhodoreae</taxon>
        <taxon>Rhododendron</taxon>
    </lineage>
</organism>
<evidence type="ECO:0000313" key="2">
    <source>
        <dbReference type="Proteomes" id="UP000626092"/>
    </source>
</evidence>
<dbReference type="OrthoDB" id="1704153at2759"/>
<accession>A0A834G3D7</accession>
<evidence type="ECO:0000313" key="1">
    <source>
        <dbReference type="EMBL" id="KAF7124075.1"/>
    </source>
</evidence>
<name>A0A834G3D7_RHOSS</name>
<reference evidence="1" key="1">
    <citation type="submission" date="2019-11" db="EMBL/GenBank/DDBJ databases">
        <authorList>
            <person name="Liu Y."/>
            <person name="Hou J."/>
            <person name="Li T.-Q."/>
            <person name="Guan C.-H."/>
            <person name="Wu X."/>
            <person name="Wu H.-Z."/>
            <person name="Ling F."/>
            <person name="Zhang R."/>
            <person name="Shi X.-G."/>
            <person name="Ren J.-P."/>
            <person name="Chen E.-F."/>
            <person name="Sun J.-M."/>
        </authorList>
    </citation>
    <scope>NUCLEOTIDE SEQUENCE</scope>
    <source>
        <strain evidence="1">Adult_tree_wgs_1</strain>
        <tissue evidence="1">Leaves</tissue>
    </source>
</reference>
<proteinExistence type="predicted"/>
<dbReference type="Proteomes" id="UP000626092">
    <property type="component" value="Unassembled WGS sequence"/>
</dbReference>